<feature type="repeat" description="Solcar" evidence="9">
    <location>
        <begin position="1"/>
        <end position="90"/>
    </location>
</feature>
<sequence length="160" mass="17341">MASANSMIAGAGGGFVASIATCPLDVIKTKLQAQQVKTGHVNYMGVAATVKTILKHDGFRGLYRGLGPTILGYLPTWAIYFAVYDGIKNHFGENPSGDIQHIYPAAQVKGYQPLARDHPWTLHILSAMAAGATSTLCTNPLWVIKTRFMVRTRPTFSFSQ</sequence>
<gene>
    <name evidence="12" type="ORF">EUX98_g2710</name>
</gene>
<keyword evidence="5" id="KW-0677">Repeat</keyword>
<proteinExistence type="inferred from homology"/>
<comment type="subcellular location">
    <subcellularLocation>
        <location evidence="1">Mitochondrion membrane</location>
        <topology evidence="1">Multi-pass membrane protein</topology>
    </subcellularLocation>
</comment>
<evidence type="ECO:0000256" key="8">
    <source>
        <dbReference type="ARBA" id="ARBA00023136"/>
    </source>
</evidence>
<dbReference type="PANTHER" id="PTHR45683">
    <property type="entry name" value="MITOCHONDRIAL NICOTINAMIDE ADENINE DINUCLEOTIDE TRANSPORTER 1-RELATED-RELATED"/>
    <property type="match status" value="1"/>
</dbReference>
<keyword evidence="7" id="KW-0496">Mitochondrion</keyword>
<keyword evidence="8 9" id="KW-0472">Membrane</keyword>
<evidence type="ECO:0008006" key="14">
    <source>
        <dbReference type="Google" id="ProtNLM"/>
    </source>
</evidence>
<evidence type="ECO:0000256" key="4">
    <source>
        <dbReference type="ARBA" id="ARBA00022692"/>
    </source>
</evidence>
<dbReference type="SUPFAM" id="SSF103506">
    <property type="entry name" value="Mitochondrial carrier"/>
    <property type="match status" value="1"/>
</dbReference>
<feature type="transmembrane region" description="Helical" evidence="11">
    <location>
        <begin position="61"/>
        <end position="83"/>
    </location>
</feature>
<evidence type="ECO:0000256" key="3">
    <source>
        <dbReference type="ARBA" id="ARBA00022448"/>
    </source>
</evidence>
<evidence type="ECO:0000256" key="1">
    <source>
        <dbReference type="ARBA" id="ARBA00004225"/>
    </source>
</evidence>
<evidence type="ECO:0000256" key="7">
    <source>
        <dbReference type="ARBA" id="ARBA00023128"/>
    </source>
</evidence>
<dbReference type="Gene3D" id="1.50.40.10">
    <property type="entry name" value="Mitochondrial carrier domain"/>
    <property type="match status" value="1"/>
</dbReference>
<keyword evidence="13" id="KW-1185">Reference proteome</keyword>
<evidence type="ECO:0000256" key="6">
    <source>
        <dbReference type="ARBA" id="ARBA00022989"/>
    </source>
</evidence>
<protein>
    <recommendedName>
        <fullName evidence="14">Mitochondrial carrier protein</fullName>
    </recommendedName>
</protein>
<reference evidence="12 13" key="1">
    <citation type="submission" date="2019-02" db="EMBL/GenBank/DDBJ databases">
        <title>Genome sequencing of the rare red list fungi Antrodiella citrinella (Flaviporus citrinellus).</title>
        <authorList>
            <person name="Buettner E."/>
            <person name="Kellner H."/>
        </authorList>
    </citation>
    <scope>NUCLEOTIDE SEQUENCE [LARGE SCALE GENOMIC DNA]</scope>
    <source>
        <strain evidence="12 13">DSM 108506</strain>
    </source>
</reference>
<evidence type="ECO:0000256" key="11">
    <source>
        <dbReference type="SAM" id="Phobius"/>
    </source>
</evidence>
<keyword evidence="6 11" id="KW-1133">Transmembrane helix</keyword>
<evidence type="ECO:0000313" key="13">
    <source>
        <dbReference type="Proteomes" id="UP000308730"/>
    </source>
</evidence>
<dbReference type="PROSITE" id="PS50920">
    <property type="entry name" value="SOLCAR"/>
    <property type="match status" value="1"/>
</dbReference>
<dbReference type="GO" id="GO:0031966">
    <property type="term" value="C:mitochondrial membrane"/>
    <property type="evidence" value="ECO:0007669"/>
    <property type="project" value="UniProtKB-SubCell"/>
</dbReference>
<dbReference type="InterPro" id="IPR018108">
    <property type="entry name" value="MCP_transmembrane"/>
</dbReference>
<dbReference type="OrthoDB" id="10266426at2759"/>
<dbReference type="Proteomes" id="UP000308730">
    <property type="component" value="Unassembled WGS sequence"/>
</dbReference>
<comment type="caution">
    <text evidence="12">The sequence shown here is derived from an EMBL/GenBank/DDBJ whole genome shotgun (WGS) entry which is preliminary data.</text>
</comment>
<dbReference type="Pfam" id="PF00153">
    <property type="entry name" value="Mito_carr"/>
    <property type="match status" value="2"/>
</dbReference>
<evidence type="ECO:0000256" key="9">
    <source>
        <dbReference type="PROSITE-ProRule" id="PRU00282"/>
    </source>
</evidence>
<evidence type="ECO:0000256" key="10">
    <source>
        <dbReference type="RuleBase" id="RU000488"/>
    </source>
</evidence>
<dbReference type="PRINTS" id="PR00926">
    <property type="entry name" value="MITOCARRIER"/>
</dbReference>
<dbReference type="InterPro" id="IPR023395">
    <property type="entry name" value="MCP_dom_sf"/>
</dbReference>
<evidence type="ECO:0000313" key="12">
    <source>
        <dbReference type="EMBL" id="THH31482.1"/>
    </source>
</evidence>
<dbReference type="GO" id="GO:0015215">
    <property type="term" value="F:nucleotide transmembrane transporter activity"/>
    <property type="evidence" value="ECO:0007669"/>
    <property type="project" value="UniProtKB-ARBA"/>
</dbReference>
<organism evidence="12 13">
    <name type="scientific">Antrodiella citrinella</name>
    <dbReference type="NCBI Taxonomy" id="2447956"/>
    <lineage>
        <taxon>Eukaryota</taxon>
        <taxon>Fungi</taxon>
        <taxon>Dikarya</taxon>
        <taxon>Basidiomycota</taxon>
        <taxon>Agaricomycotina</taxon>
        <taxon>Agaricomycetes</taxon>
        <taxon>Polyporales</taxon>
        <taxon>Steccherinaceae</taxon>
        <taxon>Antrodiella</taxon>
    </lineage>
</organism>
<keyword evidence="4 9" id="KW-0812">Transmembrane</keyword>
<name>A0A4S4MYC4_9APHY</name>
<keyword evidence="3 10" id="KW-0813">Transport</keyword>
<feature type="transmembrane region" description="Helical" evidence="11">
    <location>
        <begin position="120"/>
        <end position="144"/>
    </location>
</feature>
<comment type="similarity">
    <text evidence="2 10">Belongs to the mitochondrial carrier (TC 2.A.29) family.</text>
</comment>
<dbReference type="EMBL" id="SGPM01000046">
    <property type="protein sequence ID" value="THH31482.1"/>
    <property type="molecule type" value="Genomic_DNA"/>
</dbReference>
<dbReference type="InterPro" id="IPR002067">
    <property type="entry name" value="MCP"/>
</dbReference>
<evidence type="ECO:0000256" key="2">
    <source>
        <dbReference type="ARBA" id="ARBA00006375"/>
    </source>
</evidence>
<accession>A0A4S4MYC4</accession>
<evidence type="ECO:0000256" key="5">
    <source>
        <dbReference type="ARBA" id="ARBA00022737"/>
    </source>
</evidence>
<dbReference type="InterPro" id="IPR044712">
    <property type="entry name" value="SLC25A32-like"/>
</dbReference>
<dbReference type="AlphaFoldDB" id="A0A4S4MYC4"/>